<proteinExistence type="predicted"/>
<protein>
    <submittedName>
        <fullName evidence="2">Alpha/beta hydrolase</fullName>
    </submittedName>
</protein>
<gene>
    <name evidence="2" type="ORF">I6J18_21865</name>
</gene>
<name>A0A974S0B5_PERPY</name>
<dbReference type="PRINTS" id="PR00111">
    <property type="entry name" value="ABHYDROLASE"/>
</dbReference>
<evidence type="ECO:0000313" key="3">
    <source>
        <dbReference type="Proteomes" id="UP000595254"/>
    </source>
</evidence>
<dbReference type="Proteomes" id="UP000595254">
    <property type="component" value="Chromosome"/>
</dbReference>
<dbReference type="InterPro" id="IPR029058">
    <property type="entry name" value="AB_hydrolase_fold"/>
</dbReference>
<feature type="domain" description="AB hydrolase-1" evidence="1">
    <location>
        <begin position="15"/>
        <end position="236"/>
    </location>
</feature>
<dbReference type="SUPFAM" id="SSF53474">
    <property type="entry name" value="alpha/beta-Hydrolases"/>
    <property type="match status" value="1"/>
</dbReference>
<organism evidence="2 3">
    <name type="scientific">Peribacillus psychrosaccharolyticus</name>
    <name type="common">Bacillus psychrosaccharolyticus</name>
    <dbReference type="NCBI Taxonomy" id="1407"/>
    <lineage>
        <taxon>Bacteria</taxon>
        <taxon>Bacillati</taxon>
        <taxon>Bacillota</taxon>
        <taxon>Bacilli</taxon>
        <taxon>Bacillales</taxon>
        <taxon>Bacillaceae</taxon>
        <taxon>Peribacillus</taxon>
    </lineage>
</organism>
<dbReference type="Pfam" id="PF00561">
    <property type="entry name" value="Abhydrolase_1"/>
    <property type="match status" value="1"/>
</dbReference>
<dbReference type="InterPro" id="IPR050266">
    <property type="entry name" value="AB_hydrolase_sf"/>
</dbReference>
<evidence type="ECO:0000313" key="2">
    <source>
        <dbReference type="EMBL" id="QQT00193.1"/>
    </source>
</evidence>
<reference evidence="2 3" key="1">
    <citation type="submission" date="2021-01" db="EMBL/GenBank/DDBJ databases">
        <title>FDA dAtabase for Regulatory Grade micrObial Sequences (FDA-ARGOS): Supporting development and validation of Infectious Disease Dx tests.</title>
        <authorList>
            <person name="Nelson B."/>
            <person name="Plummer A."/>
            <person name="Tallon L."/>
            <person name="Sadzewicz L."/>
            <person name="Zhao X."/>
            <person name="Boylan J."/>
            <person name="Ott S."/>
            <person name="Bowen H."/>
            <person name="Vavikolanu K."/>
            <person name="Mehta A."/>
            <person name="Aluvathingal J."/>
            <person name="Nadendla S."/>
            <person name="Myers T."/>
            <person name="Yan Y."/>
            <person name="Sichtig H."/>
        </authorList>
    </citation>
    <scope>NUCLEOTIDE SEQUENCE [LARGE SCALE GENOMIC DNA]</scope>
    <source>
        <strain evidence="2 3">FDAARGOS_1161</strain>
    </source>
</reference>
<dbReference type="PANTHER" id="PTHR43798">
    <property type="entry name" value="MONOACYLGLYCEROL LIPASE"/>
    <property type="match status" value="1"/>
</dbReference>
<dbReference type="GO" id="GO:0016787">
    <property type="term" value="F:hydrolase activity"/>
    <property type="evidence" value="ECO:0007669"/>
    <property type="project" value="UniProtKB-KW"/>
</dbReference>
<dbReference type="RefSeq" id="WP_051387786.1">
    <property type="nucleotide sequence ID" value="NZ_CP068053.1"/>
</dbReference>
<dbReference type="AlphaFoldDB" id="A0A974S0B5"/>
<dbReference type="Gene3D" id="3.40.50.1820">
    <property type="entry name" value="alpha/beta hydrolase"/>
    <property type="match status" value="1"/>
</dbReference>
<dbReference type="InterPro" id="IPR000073">
    <property type="entry name" value="AB_hydrolase_1"/>
</dbReference>
<sequence length="249" mass="27245">MTSKLSYIDSGQGTPLVFLHGFCGSKDYWQDLLPLLESKRRVIALDLPGHGDTEPNGKDYQIEDLAEDVHQLIEELGLTDFYLFGHSLGGYITLTYADTYPDKLAGFSLIHSTAFPDDEKGKEGRVQAVQSIKENGIKSFVEGLVPKLFADKDNADVERAIQIGLNTSASGAVGALGAMRSRKDRNDVLKHAKVPVLLVAGEKDEVISSEKTFSVHGPMINEVTLKESGHMGMFEETEKLAEAILAFTE</sequence>
<keyword evidence="2" id="KW-0378">Hydrolase</keyword>
<dbReference type="EMBL" id="CP068053">
    <property type="protein sequence ID" value="QQT00193.1"/>
    <property type="molecule type" value="Genomic_DNA"/>
</dbReference>
<evidence type="ECO:0000259" key="1">
    <source>
        <dbReference type="Pfam" id="PF00561"/>
    </source>
</evidence>
<dbReference type="KEGG" id="ppsr:I6J18_21865"/>
<keyword evidence="3" id="KW-1185">Reference proteome</keyword>
<accession>A0A974S0B5</accession>